<evidence type="ECO:0000256" key="16">
    <source>
        <dbReference type="ARBA" id="ARBA00030048"/>
    </source>
</evidence>
<comment type="catalytic activity">
    <reaction evidence="21">
        <text>(6R)-5,10-methylenetetrahydrofolyl-(gamma-L-Glu)(n) + L-glutamate + ATP = (6R)-5,10-methylenetetrahydrofolyl-(gamma-L-Glu)(n+1) + ADP + phosphate + H(+)</text>
        <dbReference type="Rhea" id="RHEA:51912"/>
        <dbReference type="Rhea" id="RHEA-COMP:13257"/>
        <dbReference type="Rhea" id="RHEA-COMP:13258"/>
        <dbReference type="ChEBI" id="CHEBI:15378"/>
        <dbReference type="ChEBI" id="CHEBI:29985"/>
        <dbReference type="ChEBI" id="CHEBI:30616"/>
        <dbReference type="ChEBI" id="CHEBI:43474"/>
        <dbReference type="ChEBI" id="CHEBI:136572"/>
        <dbReference type="ChEBI" id="CHEBI:456216"/>
        <dbReference type="EC" id="6.3.2.17"/>
    </reaction>
</comment>
<comment type="similarity">
    <text evidence="5 23">Belongs to the folylpolyglutamate synthase family.</text>
</comment>
<dbReference type="NCBIfam" id="TIGR01499">
    <property type="entry name" value="folC"/>
    <property type="match status" value="1"/>
</dbReference>
<evidence type="ECO:0000256" key="14">
    <source>
        <dbReference type="ARBA" id="ARBA00022842"/>
    </source>
</evidence>
<evidence type="ECO:0000256" key="15">
    <source>
        <dbReference type="ARBA" id="ARBA00022909"/>
    </source>
</evidence>
<evidence type="ECO:0000256" key="11">
    <source>
        <dbReference type="ARBA" id="ARBA00022723"/>
    </source>
</evidence>
<dbReference type="Gene3D" id="3.90.190.20">
    <property type="entry name" value="Mur ligase, C-terminal domain"/>
    <property type="match status" value="1"/>
</dbReference>
<protein>
    <recommendedName>
        <fullName evidence="9">Dihydrofolate synthase/folylpolyglutamate synthase</fullName>
        <ecNumber evidence="7">6.3.2.12</ecNumber>
        <ecNumber evidence="8">6.3.2.17</ecNumber>
    </recommendedName>
    <alternativeName>
        <fullName evidence="18">Folylpoly-gamma-glutamate synthetase-dihydrofolate synthetase</fullName>
    </alternativeName>
    <alternativeName>
        <fullName evidence="16">Folylpolyglutamate synthetase</fullName>
    </alternativeName>
    <alternativeName>
        <fullName evidence="17">Tetrahydrofolylpolyglutamate synthase</fullName>
    </alternativeName>
</protein>
<comment type="function">
    <text evidence="2">Functions in two distinct reactions of the de novo folate biosynthetic pathway. Catalyzes the addition of a glutamate residue to dihydropteroate (7,8-dihydropteroate or H2Pte) to form dihydrofolate (7,8-dihydrofolate monoglutamate or H2Pte-Glu). Also catalyzes successive additions of L-glutamate to tetrahydrofolate or 10-formyltetrahydrofolate or 5,10-methylenetetrahydrofolate, leading to folylpolyglutamate derivatives.</text>
</comment>
<dbReference type="EC" id="6.3.2.17" evidence="8"/>
<dbReference type="InterPro" id="IPR036615">
    <property type="entry name" value="Mur_ligase_C_dom_sf"/>
</dbReference>
<evidence type="ECO:0000259" key="25">
    <source>
        <dbReference type="Pfam" id="PF08245"/>
    </source>
</evidence>
<dbReference type="Proteomes" id="UP000652567">
    <property type="component" value="Unassembled WGS sequence"/>
</dbReference>
<comment type="caution">
    <text evidence="26">The sequence shown here is derived from an EMBL/GenBank/DDBJ whole genome shotgun (WGS) entry which is preliminary data.</text>
</comment>
<evidence type="ECO:0000256" key="4">
    <source>
        <dbReference type="ARBA" id="ARBA00005150"/>
    </source>
</evidence>
<evidence type="ECO:0000256" key="12">
    <source>
        <dbReference type="ARBA" id="ARBA00022741"/>
    </source>
</evidence>
<evidence type="ECO:0000256" key="17">
    <source>
        <dbReference type="ARBA" id="ARBA00030592"/>
    </source>
</evidence>
<name>A0A928V7T1_9GAMM</name>
<comment type="pathway">
    <text evidence="4">Cofactor biosynthesis; tetrahydrofolylpolyglutamate biosynthesis.</text>
</comment>
<dbReference type="NCBIfam" id="NF008101">
    <property type="entry name" value="PRK10846.1"/>
    <property type="match status" value="1"/>
</dbReference>
<dbReference type="GO" id="GO:0005524">
    <property type="term" value="F:ATP binding"/>
    <property type="evidence" value="ECO:0007669"/>
    <property type="project" value="UniProtKB-KW"/>
</dbReference>
<evidence type="ECO:0000256" key="22">
    <source>
        <dbReference type="ARBA" id="ARBA00049161"/>
    </source>
</evidence>
<dbReference type="EMBL" id="PRDL01000001">
    <property type="protein sequence ID" value="MBE8717649.1"/>
    <property type="molecule type" value="Genomic_DNA"/>
</dbReference>
<evidence type="ECO:0000256" key="10">
    <source>
        <dbReference type="ARBA" id="ARBA00022598"/>
    </source>
</evidence>
<comment type="cofactor">
    <cofactor evidence="1">
        <name>Mg(2+)</name>
        <dbReference type="ChEBI" id="CHEBI:18420"/>
    </cofactor>
</comment>
<dbReference type="PANTHER" id="PTHR11136">
    <property type="entry name" value="FOLYLPOLYGLUTAMATE SYNTHASE-RELATED"/>
    <property type="match status" value="1"/>
</dbReference>
<dbReference type="AlphaFoldDB" id="A0A928V7T1"/>
<dbReference type="InterPro" id="IPR036565">
    <property type="entry name" value="Mur-like_cat_sf"/>
</dbReference>
<accession>A0A928V7T1</accession>
<evidence type="ECO:0000256" key="2">
    <source>
        <dbReference type="ARBA" id="ARBA00002714"/>
    </source>
</evidence>
<evidence type="ECO:0000256" key="20">
    <source>
        <dbReference type="ARBA" id="ARBA00047808"/>
    </source>
</evidence>
<evidence type="ECO:0000256" key="13">
    <source>
        <dbReference type="ARBA" id="ARBA00022840"/>
    </source>
</evidence>
<dbReference type="Pfam" id="PF08245">
    <property type="entry name" value="Mur_ligase_M"/>
    <property type="match status" value="1"/>
</dbReference>
<evidence type="ECO:0000256" key="1">
    <source>
        <dbReference type="ARBA" id="ARBA00001946"/>
    </source>
</evidence>
<keyword evidence="13 23" id="KW-0067">ATP-binding</keyword>
<dbReference type="InterPro" id="IPR001645">
    <property type="entry name" value="Folylpolyglutamate_synth"/>
</dbReference>
<comment type="catalytic activity">
    <reaction evidence="22">
        <text>7,8-dihydropteroate + L-glutamate + ATP = 7,8-dihydrofolate + ADP + phosphate + H(+)</text>
        <dbReference type="Rhea" id="RHEA:23584"/>
        <dbReference type="ChEBI" id="CHEBI:15378"/>
        <dbReference type="ChEBI" id="CHEBI:17839"/>
        <dbReference type="ChEBI" id="CHEBI:29985"/>
        <dbReference type="ChEBI" id="CHEBI:30616"/>
        <dbReference type="ChEBI" id="CHEBI:43474"/>
        <dbReference type="ChEBI" id="CHEBI:57451"/>
        <dbReference type="ChEBI" id="CHEBI:456216"/>
        <dbReference type="EC" id="6.3.2.12"/>
    </reaction>
</comment>
<dbReference type="GO" id="GO:0005737">
    <property type="term" value="C:cytoplasm"/>
    <property type="evidence" value="ECO:0007669"/>
    <property type="project" value="TreeGrafter"/>
</dbReference>
<evidence type="ECO:0000256" key="3">
    <source>
        <dbReference type="ARBA" id="ARBA00004799"/>
    </source>
</evidence>
<dbReference type="PANTHER" id="PTHR11136:SF0">
    <property type="entry name" value="DIHYDROFOLATE SYNTHETASE-RELATED"/>
    <property type="match status" value="1"/>
</dbReference>
<reference evidence="26" key="1">
    <citation type="submission" date="2018-07" db="EMBL/GenBank/DDBJ databases">
        <title>Genome assembly of strain Ka43.</title>
        <authorList>
            <person name="Kukolya J."/>
            <person name="Nagy I."/>
            <person name="Horvath B."/>
            <person name="Toth A."/>
        </authorList>
    </citation>
    <scope>NUCLEOTIDE SEQUENCE</scope>
    <source>
        <strain evidence="26">KB43</strain>
    </source>
</reference>
<comment type="catalytic activity">
    <reaction evidence="20">
        <text>10-formyltetrahydrofolyl-(gamma-L-Glu)(n) + L-glutamate + ATP = 10-formyltetrahydrofolyl-(gamma-L-Glu)(n+1) + ADP + phosphate + H(+)</text>
        <dbReference type="Rhea" id="RHEA:51904"/>
        <dbReference type="Rhea" id="RHEA-COMP:13088"/>
        <dbReference type="Rhea" id="RHEA-COMP:14300"/>
        <dbReference type="ChEBI" id="CHEBI:15378"/>
        <dbReference type="ChEBI" id="CHEBI:29985"/>
        <dbReference type="ChEBI" id="CHEBI:30616"/>
        <dbReference type="ChEBI" id="CHEBI:43474"/>
        <dbReference type="ChEBI" id="CHEBI:134413"/>
        <dbReference type="ChEBI" id="CHEBI:456216"/>
        <dbReference type="EC" id="6.3.2.17"/>
    </reaction>
</comment>
<dbReference type="InterPro" id="IPR004101">
    <property type="entry name" value="Mur_ligase_C"/>
</dbReference>
<feature type="domain" description="Mur ligase C-terminal" evidence="24">
    <location>
        <begin position="284"/>
        <end position="406"/>
    </location>
</feature>
<evidence type="ECO:0000256" key="5">
    <source>
        <dbReference type="ARBA" id="ARBA00008276"/>
    </source>
</evidence>
<evidence type="ECO:0000313" key="26">
    <source>
        <dbReference type="EMBL" id="MBE8717649.1"/>
    </source>
</evidence>
<evidence type="ECO:0000256" key="23">
    <source>
        <dbReference type="PIRNR" id="PIRNR001563"/>
    </source>
</evidence>
<keyword evidence="12 23" id="KW-0547">Nucleotide-binding</keyword>
<evidence type="ECO:0000256" key="9">
    <source>
        <dbReference type="ARBA" id="ARBA00019357"/>
    </source>
</evidence>
<comment type="pathway">
    <text evidence="3">Cofactor biosynthesis; tetrahydrofolate biosynthesis; 7,8-dihydrofolate from 2-amino-4-hydroxy-6-hydroxymethyl-7,8-dihydropteridine diphosphate and 4-aminobenzoate: step 2/2.</text>
</comment>
<keyword evidence="15" id="KW-0289">Folate biosynthesis</keyword>
<dbReference type="GO" id="GO:0046656">
    <property type="term" value="P:folic acid biosynthetic process"/>
    <property type="evidence" value="ECO:0007669"/>
    <property type="project" value="UniProtKB-KW"/>
</dbReference>
<organism evidence="26 27">
    <name type="scientific">Cellvibrio polysaccharolyticus</name>
    <dbReference type="NCBI Taxonomy" id="2082724"/>
    <lineage>
        <taxon>Bacteria</taxon>
        <taxon>Pseudomonadati</taxon>
        <taxon>Pseudomonadota</taxon>
        <taxon>Gammaproteobacteria</taxon>
        <taxon>Cellvibrionales</taxon>
        <taxon>Cellvibrionaceae</taxon>
        <taxon>Cellvibrio</taxon>
    </lineage>
</organism>
<keyword evidence="14" id="KW-0460">Magnesium</keyword>
<dbReference type="GO" id="GO:0046872">
    <property type="term" value="F:metal ion binding"/>
    <property type="evidence" value="ECO:0007669"/>
    <property type="project" value="UniProtKB-KW"/>
</dbReference>
<evidence type="ECO:0000256" key="21">
    <source>
        <dbReference type="ARBA" id="ARBA00049035"/>
    </source>
</evidence>
<evidence type="ECO:0000256" key="6">
    <source>
        <dbReference type="ARBA" id="ARBA00011245"/>
    </source>
</evidence>
<sequence length="427" mass="46164">MNLTSLQAWLSWLEQSHPREIDLGLERIREVASRLDLLKPQCRVITVAGTNGKGSCVTAIAALLQAADKRVGLYTSPHLLHYNERIQVDGAPATDAEICQAFAAIRDAANEISLTYFEYGTLAALYVFRERAVDFMVLEVGLGGRLDAVNILDADIAVITSIAIDHQDWLGSDREVIGREKAGIIRNGKPVISVDPKPPLSIAAAAAEVGANLLAVNQDFSFAVDGNVWSWQGIDGTGERLQWSNWPLPHLPLPSLAAALQAVALLGEVPDNAGEVLANVRLPGRFQRLNYLGREIILDVAHNPAASAYFVSRLQQLPIAGRTFSAVGMMSDKDRGGALANMTAVVDHWFVVDLSFLERAAPVAGLTSDLEKLGQKVNGSGDFQACLSLIIDQSVPGDRIVIWGSFFTVAAALSAFHNLDQQERVQE</sequence>
<evidence type="ECO:0000313" key="27">
    <source>
        <dbReference type="Proteomes" id="UP000652567"/>
    </source>
</evidence>
<dbReference type="FunFam" id="3.40.1190.10:FF:000004">
    <property type="entry name" value="Dihydrofolate synthase/folylpolyglutamate synthase"/>
    <property type="match status" value="1"/>
</dbReference>
<dbReference type="GO" id="GO:0008841">
    <property type="term" value="F:dihydrofolate synthase activity"/>
    <property type="evidence" value="ECO:0007669"/>
    <property type="project" value="UniProtKB-EC"/>
</dbReference>
<evidence type="ECO:0000256" key="8">
    <source>
        <dbReference type="ARBA" id="ARBA00013025"/>
    </source>
</evidence>
<comment type="subunit">
    <text evidence="6">Monomer.</text>
</comment>
<dbReference type="SUPFAM" id="SSF53623">
    <property type="entry name" value="MurD-like peptide ligases, catalytic domain"/>
    <property type="match status" value="1"/>
</dbReference>
<evidence type="ECO:0000259" key="24">
    <source>
        <dbReference type="Pfam" id="PF02875"/>
    </source>
</evidence>
<dbReference type="RefSeq" id="WP_193909608.1">
    <property type="nucleotide sequence ID" value="NZ_PRDL01000001.1"/>
</dbReference>
<keyword evidence="10 23" id="KW-0436">Ligase</keyword>
<dbReference type="PIRSF" id="PIRSF001563">
    <property type="entry name" value="Folylpolyglu_synth"/>
    <property type="match status" value="1"/>
</dbReference>
<dbReference type="EC" id="6.3.2.12" evidence="7"/>
<proteinExistence type="inferred from homology"/>
<dbReference type="SUPFAM" id="SSF53244">
    <property type="entry name" value="MurD-like peptide ligases, peptide-binding domain"/>
    <property type="match status" value="1"/>
</dbReference>
<evidence type="ECO:0000256" key="18">
    <source>
        <dbReference type="ARBA" id="ARBA00032510"/>
    </source>
</evidence>
<dbReference type="Pfam" id="PF02875">
    <property type="entry name" value="Mur_ligase_C"/>
    <property type="match status" value="1"/>
</dbReference>
<dbReference type="GO" id="GO:0004326">
    <property type="term" value="F:tetrahydrofolylpolyglutamate synthase activity"/>
    <property type="evidence" value="ECO:0007669"/>
    <property type="project" value="UniProtKB-EC"/>
</dbReference>
<gene>
    <name evidence="26" type="ORF">C4F51_10670</name>
</gene>
<evidence type="ECO:0000256" key="19">
    <source>
        <dbReference type="ARBA" id="ARBA00047493"/>
    </source>
</evidence>
<keyword evidence="27" id="KW-1185">Reference proteome</keyword>
<dbReference type="Gene3D" id="3.40.1190.10">
    <property type="entry name" value="Mur-like, catalytic domain"/>
    <property type="match status" value="1"/>
</dbReference>
<feature type="domain" description="Mur ligase central" evidence="25">
    <location>
        <begin position="47"/>
        <end position="189"/>
    </location>
</feature>
<evidence type="ECO:0000256" key="7">
    <source>
        <dbReference type="ARBA" id="ARBA00013023"/>
    </source>
</evidence>
<comment type="catalytic activity">
    <reaction evidence="19">
        <text>(6S)-5,6,7,8-tetrahydrofolyl-(gamma-L-Glu)(n) + L-glutamate + ATP = (6S)-5,6,7,8-tetrahydrofolyl-(gamma-L-Glu)(n+1) + ADP + phosphate + H(+)</text>
        <dbReference type="Rhea" id="RHEA:10580"/>
        <dbReference type="Rhea" id="RHEA-COMP:14738"/>
        <dbReference type="Rhea" id="RHEA-COMP:14740"/>
        <dbReference type="ChEBI" id="CHEBI:15378"/>
        <dbReference type="ChEBI" id="CHEBI:29985"/>
        <dbReference type="ChEBI" id="CHEBI:30616"/>
        <dbReference type="ChEBI" id="CHEBI:43474"/>
        <dbReference type="ChEBI" id="CHEBI:141005"/>
        <dbReference type="ChEBI" id="CHEBI:456216"/>
        <dbReference type="EC" id="6.3.2.17"/>
    </reaction>
</comment>
<keyword evidence="11" id="KW-0479">Metal-binding</keyword>
<dbReference type="InterPro" id="IPR013221">
    <property type="entry name" value="Mur_ligase_cen"/>
</dbReference>